<proteinExistence type="predicted"/>
<dbReference type="Gene3D" id="1.25.40.10">
    <property type="entry name" value="Tetratricopeptide repeat domain"/>
    <property type="match status" value="3"/>
</dbReference>
<dbReference type="RefSeq" id="WP_104642937.1">
    <property type="nucleotide sequence ID" value="NZ_AQGW01000023.1"/>
</dbReference>
<dbReference type="AlphaFoldDB" id="A0A2K4XAL3"/>
<dbReference type="Gene3D" id="2.60.120.620">
    <property type="entry name" value="q2cbj1_9rhob like domain"/>
    <property type="match status" value="1"/>
</dbReference>
<dbReference type="SMART" id="SM00028">
    <property type="entry name" value="TPR"/>
    <property type="match status" value="4"/>
</dbReference>
<dbReference type="InterPro" id="IPR019734">
    <property type="entry name" value="TPR_rpt"/>
</dbReference>
<evidence type="ECO:0000313" key="2">
    <source>
        <dbReference type="EMBL" id="SOU41360.1"/>
    </source>
</evidence>
<evidence type="ECO:0008006" key="5">
    <source>
        <dbReference type="Google" id="ProtNLM"/>
    </source>
</evidence>
<evidence type="ECO:0000313" key="3">
    <source>
        <dbReference type="Proteomes" id="UP000238288"/>
    </source>
</evidence>
<dbReference type="GeneID" id="93664041"/>
<organism evidence="2 3">
    <name type="scientific">Pseudoalteromonas carrageenovora IAM 12662</name>
    <dbReference type="NCBI Taxonomy" id="1314868"/>
    <lineage>
        <taxon>Bacteria</taxon>
        <taxon>Pseudomonadati</taxon>
        <taxon>Pseudomonadota</taxon>
        <taxon>Gammaproteobacteria</taxon>
        <taxon>Alteromonadales</taxon>
        <taxon>Pseudoalteromonadaceae</taxon>
        <taxon>Pseudoalteromonas</taxon>
    </lineage>
</organism>
<protein>
    <recommendedName>
        <fullName evidence="5">Tetratricopeptide repeat protein</fullName>
    </recommendedName>
</protein>
<dbReference type="SUPFAM" id="SSF48452">
    <property type="entry name" value="TPR-like"/>
    <property type="match status" value="2"/>
</dbReference>
<evidence type="ECO:0000313" key="1">
    <source>
        <dbReference type="EMBL" id="MBE0383989.1"/>
    </source>
</evidence>
<gene>
    <name evidence="2" type="ORF">PCAR9_A30538</name>
    <name evidence="1" type="ORF">PCARR_a2324</name>
</gene>
<dbReference type="EMBL" id="LT965928">
    <property type="protein sequence ID" value="SOU41360.1"/>
    <property type="molecule type" value="Genomic_DNA"/>
</dbReference>
<keyword evidence="4" id="KW-1185">Reference proteome</keyword>
<dbReference type="Pfam" id="PF13181">
    <property type="entry name" value="TPR_8"/>
    <property type="match status" value="1"/>
</dbReference>
<sequence length="595" mass="68019">MQNFKAALTAYNTKNFQKSLDIIDEFKLSNLDAHLLKAASLTALNKSDKAIEIYQFALKNSPKSTPLLENYTGLLCKLGDFISCLNLLNTTATTVSPKLTLNKLEALIKLGHLLEANKLVQLINTPTNLEFRFLWLKIELHEALGELDIIENIINKLPEAQQNNIYISYKRACNLRNMGRFNEALDLLLNIEKKKSTAPEVLYLIGCIYKDLNNNQQCERYLNQCLTIAPYYVPAHESLNKLYYSTKNNKLFLSSYKLVKQKYEPHPVIEHSFISQLIKSDSYESALDVSTNALKLFPNDQAILHAHSVVLGKLNDHEKAFNLLNQLVKKAPHESRYRIDLANYLIMNGDYINAIVQLESALKYDYFNQEVWAYLSTAWRLSANDKYHWLTNYDQYVKVFELKKPKGYSTSGQFFENFTDLLLNLHAHSTQLLDQSVRSGSQTEGHLLFRSNKLINDFKHSMNNCITSYLANLPKDQSHPLCSRNNNAFKVNGSWSVKLGNKGFHANHIHPAGWLSAPSYISLPNELNENDTNKSGWLKLGETCLNLKEREEIARSICPKTGQMIIFPSYIWHGTYPLKSTQPRLTVPCDVMPIL</sequence>
<dbReference type="PANTHER" id="PTHR12558:SF13">
    <property type="entry name" value="CELL DIVISION CYCLE PROTEIN 27 HOMOLOG"/>
    <property type="match status" value="1"/>
</dbReference>
<name>A0A2K4XAL3_PSEVC</name>
<dbReference type="InterPro" id="IPR012668">
    <property type="entry name" value="CHP02466"/>
</dbReference>
<reference evidence="2 3" key="2">
    <citation type="submission" date="2017-11" db="EMBL/GenBank/DDBJ databases">
        <authorList>
            <person name="Han C.G."/>
        </authorList>
    </citation>
    <scope>NUCLEOTIDE SEQUENCE [LARGE SCALE GENOMIC DNA]</scope>
    <source>
        <strain evidence="3">ATCC 43555</strain>
        <strain evidence="2">ATCC43555</strain>
    </source>
</reference>
<dbReference type="Pfam" id="PF13759">
    <property type="entry name" value="2OG-FeII_Oxy_5"/>
    <property type="match status" value="1"/>
</dbReference>
<dbReference type="Proteomes" id="UP000238288">
    <property type="component" value="Chromosome PCAR9a"/>
</dbReference>
<dbReference type="Proteomes" id="UP000615003">
    <property type="component" value="Unassembled WGS sequence"/>
</dbReference>
<dbReference type="EMBL" id="AQGW01000023">
    <property type="protein sequence ID" value="MBE0383989.1"/>
    <property type="molecule type" value="Genomic_DNA"/>
</dbReference>
<reference evidence="1 4" key="1">
    <citation type="submission" date="2015-06" db="EMBL/GenBank/DDBJ databases">
        <title>Genome sequence of Pseudoalteromonas carrageenovora.</title>
        <authorList>
            <person name="Xie B.-B."/>
            <person name="Rong J.-C."/>
            <person name="Qin Q.-L."/>
            <person name="Zhang Y.-Z."/>
        </authorList>
    </citation>
    <scope>NUCLEOTIDE SEQUENCE [LARGE SCALE GENOMIC DNA]</scope>
    <source>
        <strain evidence="1 4">IAM 12662</strain>
    </source>
</reference>
<accession>A0A2K4XAL3</accession>
<dbReference type="InterPro" id="IPR011990">
    <property type="entry name" value="TPR-like_helical_dom_sf"/>
</dbReference>
<dbReference type="OrthoDB" id="549777at2"/>
<dbReference type="PANTHER" id="PTHR12558">
    <property type="entry name" value="CELL DIVISION CYCLE 16,23,27"/>
    <property type="match status" value="1"/>
</dbReference>
<evidence type="ECO:0000313" key="4">
    <source>
        <dbReference type="Proteomes" id="UP000615003"/>
    </source>
</evidence>